<keyword evidence="4" id="KW-1185">Reference proteome</keyword>
<feature type="region of interest" description="Disordered" evidence="1">
    <location>
        <begin position="1"/>
        <end position="25"/>
    </location>
</feature>
<keyword evidence="2" id="KW-0812">Transmembrane</keyword>
<dbReference type="Proteomes" id="UP000597761">
    <property type="component" value="Unassembled WGS sequence"/>
</dbReference>
<accession>A0ABQ1PJ17</accession>
<evidence type="ECO:0000313" key="4">
    <source>
        <dbReference type="Proteomes" id="UP000597761"/>
    </source>
</evidence>
<name>A0ABQ1PJ17_9MICC</name>
<comment type="caution">
    <text evidence="3">The sequence shown here is derived from an EMBL/GenBank/DDBJ whole genome shotgun (WGS) entry which is preliminary data.</text>
</comment>
<sequence length="213" mass="22834">MTAGTNDAEDTPDGATTPLHQTGTSLTPDQEVGYYIDMWKKSVEVQIHFNDIEWRIRSLALTAATFALGVAGVAAKDNTRVWFVSLGSLIILAGLILWYAFYFVDAHWYHSLLKASVAHGTEIERQIKETLPAAGVTASITQGSGYRTKGLVKLITGKDELRSEDKLKWFYRVGAGALIVAAIVLQVGAFIGPTGKSPSVPTPAPVSTSTAGP</sequence>
<proteinExistence type="predicted"/>
<evidence type="ECO:0000256" key="2">
    <source>
        <dbReference type="SAM" id="Phobius"/>
    </source>
</evidence>
<dbReference type="RefSeq" id="WP_188668851.1">
    <property type="nucleotide sequence ID" value="NZ_BMJI01000020.1"/>
</dbReference>
<evidence type="ECO:0000256" key="1">
    <source>
        <dbReference type="SAM" id="MobiDB-lite"/>
    </source>
</evidence>
<keyword evidence="2" id="KW-0472">Membrane</keyword>
<feature type="transmembrane region" description="Helical" evidence="2">
    <location>
        <begin position="169"/>
        <end position="191"/>
    </location>
</feature>
<feature type="transmembrane region" description="Helical" evidence="2">
    <location>
        <begin position="81"/>
        <end position="104"/>
    </location>
</feature>
<feature type="transmembrane region" description="Helical" evidence="2">
    <location>
        <begin position="56"/>
        <end position="75"/>
    </location>
</feature>
<protein>
    <submittedName>
        <fullName evidence="3">Uncharacterized protein</fullName>
    </submittedName>
</protein>
<gene>
    <name evidence="3" type="ORF">GCM10011512_26030</name>
</gene>
<keyword evidence="2" id="KW-1133">Transmembrane helix</keyword>
<evidence type="ECO:0000313" key="3">
    <source>
        <dbReference type="EMBL" id="GGC97867.1"/>
    </source>
</evidence>
<dbReference type="EMBL" id="BMJI01000020">
    <property type="protein sequence ID" value="GGC97867.1"/>
    <property type="molecule type" value="Genomic_DNA"/>
</dbReference>
<organism evidence="3 4">
    <name type="scientific">Tersicoccus solisilvae</name>
    <dbReference type="NCBI Taxonomy" id="1882339"/>
    <lineage>
        <taxon>Bacteria</taxon>
        <taxon>Bacillati</taxon>
        <taxon>Actinomycetota</taxon>
        <taxon>Actinomycetes</taxon>
        <taxon>Micrococcales</taxon>
        <taxon>Micrococcaceae</taxon>
        <taxon>Tersicoccus</taxon>
    </lineage>
</organism>
<reference evidence="4" key="1">
    <citation type="journal article" date="2019" name="Int. J. Syst. Evol. Microbiol.">
        <title>The Global Catalogue of Microorganisms (GCM) 10K type strain sequencing project: providing services to taxonomists for standard genome sequencing and annotation.</title>
        <authorList>
            <consortium name="The Broad Institute Genomics Platform"/>
            <consortium name="The Broad Institute Genome Sequencing Center for Infectious Disease"/>
            <person name="Wu L."/>
            <person name="Ma J."/>
        </authorList>
    </citation>
    <scope>NUCLEOTIDE SEQUENCE [LARGE SCALE GENOMIC DNA]</scope>
    <source>
        <strain evidence="4">CGMCC 1.15480</strain>
    </source>
</reference>